<name>A0A8J6XDK4_9CYAN</name>
<reference evidence="2" key="1">
    <citation type="submission" date="2020-09" db="EMBL/GenBank/DDBJ databases">
        <title>Iningainema tapete sp. nov. (Scytonemataceae, Cyanobacteria) from greenhouses in central Florida (USA) produces two types of nodularin with biosynthetic potential for microcystin-LR and anabaenopeptins.</title>
        <authorList>
            <person name="Berthold D.E."/>
            <person name="Lefler F.W."/>
            <person name="Huang I.-S."/>
            <person name="Abdulla H."/>
            <person name="Zimba P.V."/>
            <person name="Laughinghouse H.D. IV."/>
        </authorList>
    </citation>
    <scope>NUCLEOTIDE SEQUENCE</scope>
    <source>
        <strain evidence="2">BLCCT55</strain>
    </source>
</reference>
<feature type="domain" description="Methyltransferase type 11" evidence="1">
    <location>
        <begin position="80"/>
        <end position="168"/>
    </location>
</feature>
<protein>
    <submittedName>
        <fullName evidence="2">Methyltransferase domain-containing protein</fullName>
    </submittedName>
</protein>
<keyword evidence="3" id="KW-1185">Reference proteome</keyword>
<dbReference type="Proteomes" id="UP000629098">
    <property type="component" value="Unassembled WGS sequence"/>
</dbReference>
<evidence type="ECO:0000313" key="2">
    <source>
        <dbReference type="EMBL" id="MBD2774095.1"/>
    </source>
</evidence>
<dbReference type="Gene3D" id="3.40.50.150">
    <property type="entry name" value="Vaccinia Virus protein VP39"/>
    <property type="match status" value="1"/>
</dbReference>
<evidence type="ECO:0000313" key="3">
    <source>
        <dbReference type="Proteomes" id="UP000629098"/>
    </source>
</evidence>
<dbReference type="EMBL" id="JACXAE010000064">
    <property type="protein sequence ID" value="MBD2774095.1"/>
    <property type="molecule type" value="Genomic_DNA"/>
</dbReference>
<keyword evidence="2" id="KW-0808">Transferase</keyword>
<dbReference type="InterPro" id="IPR013216">
    <property type="entry name" value="Methyltransf_11"/>
</dbReference>
<dbReference type="SUPFAM" id="SSF53335">
    <property type="entry name" value="S-adenosyl-L-methionine-dependent methyltransferases"/>
    <property type="match status" value="1"/>
</dbReference>
<dbReference type="PANTHER" id="PTHR43861">
    <property type="entry name" value="TRANS-ACONITATE 2-METHYLTRANSFERASE-RELATED"/>
    <property type="match status" value="1"/>
</dbReference>
<proteinExistence type="predicted"/>
<sequence length="295" mass="33187">MQNSINSEIEQYVSTDAQIDWQTDIPTCTIPMMTKGMLANINFFGHPVWSRQYLQKCYNNETFKPRWQAAMGSWDGKIVVDIGCGPGNLYAKLGGSPKVIIGVDIARGGLEIAKEIGYTPILADAHHLPFIDQFADIVVANSTIHHCDDMRRMLAEAARIVRPGGLLVTDKDPQKTAWNLKGLALFLRDIRMPIYRLIRSKYYVPPEIRNARWKTEIHNQRPGDGVTPELYHQVLEPLGFEVKLYPHNHDLGAEVLEGKYGRLPLKLRLAQRMSGINPDSPAAAQTIMCVAKRIS</sequence>
<dbReference type="AlphaFoldDB" id="A0A8J6XDK4"/>
<gene>
    <name evidence="2" type="ORF">ICL16_18950</name>
</gene>
<dbReference type="GO" id="GO:0008757">
    <property type="term" value="F:S-adenosylmethionine-dependent methyltransferase activity"/>
    <property type="evidence" value="ECO:0007669"/>
    <property type="project" value="InterPro"/>
</dbReference>
<dbReference type="Pfam" id="PF08241">
    <property type="entry name" value="Methyltransf_11"/>
    <property type="match status" value="1"/>
</dbReference>
<keyword evidence="2" id="KW-0489">Methyltransferase</keyword>
<evidence type="ECO:0000259" key="1">
    <source>
        <dbReference type="Pfam" id="PF08241"/>
    </source>
</evidence>
<dbReference type="PANTHER" id="PTHR43861:SF1">
    <property type="entry name" value="TRANS-ACONITATE 2-METHYLTRANSFERASE"/>
    <property type="match status" value="1"/>
</dbReference>
<dbReference type="GO" id="GO:0032259">
    <property type="term" value="P:methylation"/>
    <property type="evidence" value="ECO:0007669"/>
    <property type="project" value="UniProtKB-KW"/>
</dbReference>
<comment type="caution">
    <text evidence="2">The sequence shown here is derived from an EMBL/GenBank/DDBJ whole genome shotgun (WGS) entry which is preliminary data.</text>
</comment>
<organism evidence="2 3">
    <name type="scientific">Iningainema tapete BLCC-T55</name>
    <dbReference type="NCBI Taxonomy" id="2748662"/>
    <lineage>
        <taxon>Bacteria</taxon>
        <taxon>Bacillati</taxon>
        <taxon>Cyanobacteriota</taxon>
        <taxon>Cyanophyceae</taxon>
        <taxon>Nostocales</taxon>
        <taxon>Scytonemataceae</taxon>
        <taxon>Iningainema tapete</taxon>
    </lineage>
</organism>
<dbReference type="CDD" id="cd02440">
    <property type="entry name" value="AdoMet_MTases"/>
    <property type="match status" value="1"/>
</dbReference>
<accession>A0A8J6XDK4</accession>
<dbReference type="InterPro" id="IPR029063">
    <property type="entry name" value="SAM-dependent_MTases_sf"/>
</dbReference>